<dbReference type="GO" id="GO:0005516">
    <property type="term" value="F:calmodulin binding"/>
    <property type="evidence" value="ECO:0007669"/>
    <property type="project" value="TreeGrafter"/>
</dbReference>
<dbReference type="InterPro" id="IPR001715">
    <property type="entry name" value="CH_dom"/>
</dbReference>
<organism evidence="3 4">
    <name type="scientific">Liparis tanakae</name>
    <name type="common">Tanaka's snailfish</name>
    <dbReference type="NCBI Taxonomy" id="230148"/>
    <lineage>
        <taxon>Eukaryota</taxon>
        <taxon>Metazoa</taxon>
        <taxon>Chordata</taxon>
        <taxon>Craniata</taxon>
        <taxon>Vertebrata</taxon>
        <taxon>Euteleostomi</taxon>
        <taxon>Actinopterygii</taxon>
        <taxon>Neopterygii</taxon>
        <taxon>Teleostei</taxon>
        <taxon>Neoteleostei</taxon>
        <taxon>Acanthomorphata</taxon>
        <taxon>Eupercaria</taxon>
        <taxon>Perciformes</taxon>
        <taxon>Cottioidei</taxon>
        <taxon>Cottales</taxon>
        <taxon>Liparidae</taxon>
        <taxon>Liparis</taxon>
    </lineage>
</organism>
<reference evidence="3 4" key="1">
    <citation type="submission" date="2019-03" db="EMBL/GenBank/DDBJ databases">
        <title>First draft genome of Liparis tanakae, snailfish: a comprehensive survey of snailfish specific genes.</title>
        <authorList>
            <person name="Kim W."/>
            <person name="Song I."/>
            <person name="Jeong J.-H."/>
            <person name="Kim D."/>
            <person name="Kim S."/>
            <person name="Ryu S."/>
            <person name="Song J.Y."/>
            <person name="Lee S.K."/>
        </authorList>
    </citation>
    <scope>NUCLEOTIDE SEQUENCE [LARGE SCALE GENOMIC DNA]</scope>
    <source>
        <tissue evidence="3">Muscle</tissue>
    </source>
</reference>
<comment type="caution">
    <text evidence="3">The sequence shown here is derived from an EMBL/GenBank/DDBJ whole genome shotgun (WGS) entry which is preliminary data.</text>
</comment>
<dbReference type="GO" id="GO:1903479">
    <property type="term" value="P:mitotic actomyosin contractile ring assembly actin filament organization"/>
    <property type="evidence" value="ECO:0007669"/>
    <property type="project" value="TreeGrafter"/>
</dbReference>
<name>A0A4Z2I888_9TELE</name>
<dbReference type="GO" id="GO:0051015">
    <property type="term" value="F:actin filament binding"/>
    <property type="evidence" value="ECO:0007669"/>
    <property type="project" value="TreeGrafter"/>
</dbReference>
<dbReference type="GO" id="GO:0005096">
    <property type="term" value="F:GTPase activator activity"/>
    <property type="evidence" value="ECO:0007669"/>
    <property type="project" value="TreeGrafter"/>
</dbReference>
<dbReference type="Proteomes" id="UP000314294">
    <property type="component" value="Unassembled WGS sequence"/>
</dbReference>
<evidence type="ECO:0000259" key="2">
    <source>
        <dbReference type="PROSITE" id="PS50021"/>
    </source>
</evidence>
<keyword evidence="4" id="KW-1185">Reference proteome</keyword>
<dbReference type="EMBL" id="SRLO01000116">
    <property type="protein sequence ID" value="TNN74269.1"/>
    <property type="molecule type" value="Genomic_DNA"/>
</dbReference>
<dbReference type="Pfam" id="PF00307">
    <property type="entry name" value="CH"/>
    <property type="match status" value="1"/>
</dbReference>
<dbReference type="InterPro" id="IPR036872">
    <property type="entry name" value="CH_dom_sf"/>
</dbReference>
<evidence type="ECO:0000313" key="3">
    <source>
        <dbReference type="EMBL" id="TNN74269.1"/>
    </source>
</evidence>
<dbReference type="SUPFAM" id="SSF47576">
    <property type="entry name" value="Calponin-homology domain, CH-domain"/>
    <property type="match status" value="1"/>
</dbReference>
<dbReference type="AlphaFoldDB" id="A0A4Z2I888"/>
<sequence>MEACLEEDLPPTTELEEGLRNGVYFGKLANFFAPKMVSEKRIYDRDQARYKSNGLHFRHTDNTIFYPETTDVYDRKNMPKVVYCIHALSLYLYKLGIAPQIQDLLGKVAFTVHAAVIAINEAVDRGQTSVLMGALNNPNAMLRNNQEVLAQDYQDTLSQTKGRKRDQSSGRRSSIATEERDVYEELLTHQEIQGCIDLVNIQAAVRQVNQAVSAQDEAALLAALRLEALGLLGVQESNCRWYLEHFTTCCQHQSKDGGRTVMLDKEEIQRAVSSCNDFAEAEKRKLEAVSAINTAIRLGDAAETAEELMNPEAQLPLVYQSAANLYQAELFSLQLQGGRSGLSHEELSVAVEMLSAVAVLNEVLDTKDPQAVIEQLVDSPLGFTNMDQDNLNRYADTLIELRGEALAKGQEFLTWNDVQRSIDGVNVQVHEEHERIMALAEINEALNSGEYQQTLAALLLPTAKLTGVNPATAKHYHDVLQYTKQRLCQVA</sequence>
<dbReference type="PANTHER" id="PTHR14149:SF12">
    <property type="entry name" value="RAS GTPASE-ACTIVATING-LIKE PROTEIN IQGAP2"/>
    <property type="match status" value="1"/>
</dbReference>
<feature type="domain" description="Calponin-homology (CH)" evidence="2">
    <location>
        <begin position="1"/>
        <end position="92"/>
    </location>
</feature>
<evidence type="ECO:0000256" key="1">
    <source>
        <dbReference type="SAM" id="MobiDB-lite"/>
    </source>
</evidence>
<gene>
    <name evidence="3" type="primary">IQGAP1_0</name>
    <name evidence="3" type="ORF">EYF80_015512</name>
</gene>
<dbReference type="Gene3D" id="1.10.418.10">
    <property type="entry name" value="Calponin-like domain"/>
    <property type="match status" value="1"/>
</dbReference>
<evidence type="ECO:0000313" key="4">
    <source>
        <dbReference type="Proteomes" id="UP000314294"/>
    </source>
</evidence>
<dbReference type="PANTHER" id="PTHR14149">
    <property type="entry name" value="RAS GTPASE-ACTIVATING PROTEIN WITH IQ MOTIF"/>
    <property type="match status" value="1"/>
</dbReference>
<protein>
    <submittedName>
        <fullName evidence="3">Ras GTPase-activating-like protein IQGAP1</fullName>
    </submittedName>
</protein>
<dbReference type="OrthoDB" id="775356at2759"/>
<proteinExistence type="predicted"/>
<dbReference type="GO" id="GO:0005938">
    <property type="term" value="C:cell cortex"/>
    <property type="evidence" value="ECO:0007669"/>
    <property type="project" value="TreeGrafter"/>
</dbReference>
<feature type="region of interest" description="Disordered" evidence="1">
    <location>
        <begin position="156"/>
        <end position="176"/>
    </location>
</feature>
<accession>A0A4Z2I888</accession>
<dbReference type="PROSITE" id="PS50021">
    <property type="entry name" value="CH"/>
    <property type="match status" value="1"/>
</dbReference>